<dbReference type="Proteomes" id="UP000483820">
    <property type="component" value="Chromosome X"/>
</dbReference>
<dbReference type="EMBL" id="WUAV01000006">
    <property type="protein sequence ID" value="KAF1746312.1"/>
    <property type="molecule type" value="Genomic_DNA"/>
</dbReference>
<accession>A0A6A5FUT7</accession>
<organism evidence="1 2">
    <name type="scientific">Caenorhabditis remanei</name>
    <name type="common">Caenorhabditis vulgaris</name>
    <dbReference type="NCBI Taxonomy" id="31234"/>
    <lineage>
        <taxon>Eukaryota</taxon>
        <taxon>Metazoa</taxon>
        <taxon>Ecdysozoa</taxon>
        <taxon>Nematoda</taxon>
        <taxon>Chromadorea</taxon>
        <taxon>Rhabditida</taxon>
        <taxon>Rhabditina</taxon>
        <taxon>Rhabditomorpha</taxon>
        <taxon>Rhabditoidea</taxon>
        <taxon>Rhabditidae</taxon>
        <taxon>Peloderinae</taxon>
        <taxon>Caenorhabditis</taxon>
    </lineage>
</organism>
<proteinExistence type="predicted"/>
<gene>
    <name evidence="1" type="ORF">GCK72_022765</name>
</gene>
<evidence type="ECO:0000313" key="1">
    <source>
        <dbReference type="EMBL" id="KAF1746312.1"/>
    </source>
</evidence>
<protein>
    <submittedName>
        <fullName evidence="1">Uncharacterized protein</fullName>
    </submittedName>
</protein>
<dbReference type="CTD" id="78777561"/>
<reference evidence="1 2" key="1">
    <citation type="submission" date="2019-12" db="EMBL/GenBank/DDBJ databases">
        <title>Chromosome-level assembly of the Caenorhabditis remanei genome.</title>
        <authorList>
            <person name="Teterina A.A."/>
            <person name="Willis J.H."/>
            <person name="Phillips P.C."/>
        </authorList>
    </citation>
    <scope>NUCLEOTIDE SEQUENCE [LARGE SCALE GENOMIC DNA]</scope>
    <source>
        <strain evidence="1 2">PX506</strain>
        <tissue evidence="1">Whole organism</tissue>
    </source>
</reference>
<dbReference type="KEGG" id="crq:GCK72_022765"/>
<name>A0A6A5FUT7_CAERE</name>
<evidence type="ECO:0000313" key="2">
    <source>
        <dbReference type="Proteomes" id="UP000483820"/>
    </source>
</evidence>
<dbReference type="RefSeq" id="XP_053578618.1">
    <property type="nucleotide sequence ID" value="XM_053735052.1"/>
</dbReference>
<sequence>MVHWFWQRLRQNVLNFYRFSASLNSSTLGSANIPLFSFNLSVAHFRFAPNVSSRSPNPIMLSIACPRARTGFQTSSYHCTSSPATDENNGD</sequence>
<dbReference type="GeneID" id="78777561"/>
<dbReference type="AlphaFoldDB" id="A0A6A5FUT7"/>
<comment type="caution">
    <text evidence="1">The sequence shown here is derived from an EMBL/GenBank/DDBJ whole genome shotgun (WGS) entry which is preliminary data.</text>
</comment>